<dbReference type="PANTHER" id="PTHR10628">
    <property type="entry name" value="SIALIDASE"/>
    <property type="match status" value="1"/>
</dbReference>
<dbReference type="Gene3D" id="2.120.10.10">
    <property type="match status" value="1"/>
</dbReference>
<dbReference type="GO" id="GO:0009313">
    <property type="term" value="P:oligosaccharide catabolic process"/>
    <property type="evidence" value="ECO:0007669"/>
    <property type="project" value="TreeGrafter"/>
</dbReference>
<dbReference type="GO" id="GO:0006689">
    <property type="term" value="P:ganglioside catabolic process"/>
    <property type="evidence" value="ECO:0007669"/>
    <property type="project" value="TreeGrafter"/>
</dbReference>
<sequence>LCLSSVQAESLTRNSDGEPFQSPVFVSGTDGYHTYRIPALVVSKKGTLLAFCEGRKTSRSDHGDLDLVLKRSTDNGKTWGKQILVHEEGGESKITIGNPCPVVDQSTGFIWMSLCRDNKKVFIIHSEDDGATWAKPKDISNVATKPNWTWVATGPGNGIQLMRGKFAGRLVMPCDHRTGGRNTYNTNGHSHSLFSDDHGKTWTMGQPTDPGMNECAVVELTDGRLMLNMRSYRGKNRRAVTISEDGGKTWGNSIDDPTLIEPVCQGSFIRFTDAKAFGKNRLLFSNPASKTRNKLTVRVSYDEGKTWPVGKILNAGPAAYSNLAVLRD</sequence>
<name>A0A382QX76_9ZZZZ</name>
<dbReference type="GO" id="GO:0016020">
    <property type="term" value="C:membrane"/>
    <property type="evidence" value="ECO:0007669"/>
    <property type="project" value="TreeGrafter"/>
</dbReference>
<accession>A0A382QX76</accession>
<dbReference type="InterPro" id="IPR036278">
    <property type="entry name" value="Sialidase_sf"/>
</dbReference>
<evidence type="ECO:0000259" key="1">
    <source>
        <dbReference type="Pfam" id="PF13088"/>
    </source>
</evidence>
<gene>
    <name evidence="2" type="ORF">METZ01_LOCUS341795</name>
</gene>
<proteinExistence type="predicted"/>
<dbReference type="SUPFAM" id="SSF50939">
    <property type="entry name" value="Sialidases"/>
    <property type="match status" value="1"/>
</dbReference>
<reference evidence="2" key="1">
    <citation type="submission" date="2018-05" db="EMBL/GenBank/DDBJ databases">
        <authorList>
            <person name="Lanie J.A."/>
            <person name="Ng W.-L."/>
            <person name="Kazmierczak K.M."/>
            <person name="Andrzejewski T.M."/>
            <person name="Davidsen T.M."/>
            <person name="Wayne K.J."/>
            <person name="Tettelin H."/>
            <person name="Glass J.I."/>
            <person name="Rusch D."/>
            <person name="Podicherti R."/>
            <person name="Tsui H.-C.T."/>
            <person name="Winkler M.E."/>
        </authorList>
    </citation>
    <scope>NUCLEOTIDE SEQUENCE</scope>
</reference>
<dbReference type="EMBL" id="UINC01116892">
    <property type="protein sequence ID" value="SVC88941.1"/>
    <property type="molecule type" value="Genomic_DNA"/>
</dbReference>
<dbReference type="InterPro" id="IPR011040">
    <property type="entry name" value="Sialidase"/>
</dbReference>
<evidence type="ECO:0000313" key="2">
    <source>
        <dbReference type="EMBL" id="SVC88941.1"/>
    </source>
</evidence>
<organism evidence="2">
    <name type="scientific">marine metagenome</name>
    <dbReference type="NCBI Taxonomy" id="408172"/>
    <lineage>
        <taxon>unclassified sequences</taxon>
        <taxon>metagenomes</taxon>
        <taxon>ecological metagenomes</taxon>
    </lineage>
</organism>
<protein>
    <recommendedName>
        <fullName evidence="1">Sialidase domain-containing protein</fullName>
    </recommendedName>
</protein>
<feature type="non-terminal residue" evidence="2">
    <location>
        <position position="1"/>
    </location>
</feature>
<feature type="non-terminal residue" evidence="2">
    <location>
        <position position="328"/>
    </location>
</feature>
<feature type="domain" description="Sialidase" evidence="1">
    <location>
        <begin position="46"/>
        <end position="328"/>
    </location>
</feature>
<dbReference type="CDD" id="cd15482">
    <property type="entry name" value="Sialidase_non-viral"/>
    <property type="match status" value="1"/>
</dbReference>
<dbReference type="AlphaFoldDB" id="A0A382QX76"/>
<dbReference type="Pfam" id="PF13088">
    <property type="entry name" value="BNR_2"/>
    <property type="match status" value="1"/>
</dbReference>
<dbReference type="GO" id="GO:0004308">
    <property type="term" value="F:exo-alpha-sialidase activity"/>
    <property type="evidence" value="ECO:0007669"/>
    <property type="project" value="InterPro"/>
</dbReference>
<dbReference type="PANTHER" id="PTHR10628:SF30">
    <property type="entry name" value="EXO-ALPHA-SIALIDASE"/>
    <property type="match status" value="1"/>
</dbReference>
<dbReference type="InterPro" id="IPR026856">
    <property type="entry name" value="Sialidase_fam"/>
</dbReference>
<dbReference type="GO" id="GO:0005737">
    <property type="term" value="C:cytoplasm"/>
    <property type="evidence" value="ECO:0007669"/>
    <property type="project" value="TreeGrafter"/>
</dbReference>